<name>A0A2U3I933_9BURK</name>
<evidence type="ECO:0000313" key="1">
    <source>
        <dbReference type="EMBL" id="SPB16628.1"/>
    </source>
</evidence>
<organism evidence="1 2">
    <name type="scientific">Caballeronia novacaledonica</name>
    <dbReference type="NCBI Taxonomy" id="1544861"/>
    <lineage>
        <taxon>Bacteria</taxon>
        <taxon>Pseudomonadati</taxon>
        <taxon>Pseudomonadota</taxon>
        <taxon>Betaproteobacteria</taxon>
        <taxon>Burkholderiales</taxon>
        <taxon>Burkholderiaceae</taxon>
        <taxon>Caballeronia</taxon>
    </lineage>
</organism>
<keyword evidence="2" id="KW-1185">Reference proteome</keyword>
<protein>
    <submittedName>
        <fullName evidence="1">Uncharacterized protein</fullName>
    </submittedName>
</protein>
<accession>A0A2U3I933</accession>
<proteinExistence type="predicted"/>
<reference evidence="2" key="1">
    <citation type="submission" date="2018-01" db="EMBL/GenBank/DDBJ databases">
        <authorList>
            <person name="Peeters C."/>
        </authorList>
    </citation>
    <scope>NUCLEOTIDE SEQUENCE [LARGE SCALE GENOMIC DNA]</scope>
</reference>
<sequence>MTLYIYSILMRNMEPMWEYEWEFVETGHWGGVKRTNFHMTDREAEVWWAEARGVPHDYG</sequence>
<dbReference type="AlphaFoldDB" id="A0A2U3I933"/>
<gene>
    <name evidence="1" type="ORF">NOV72_03828</name>
</gene>
<dbReference type="EMBL" id="OGTP01000013">
    <property type="protein sequence ID" value="SPB16628.1"/>
    <property type="molecule type" value="Genomic_DNA"/>
</dbReference>
<dbReference type="Proteomes" id="UP000238169">
    <property type="component" value="Unassembled WGS sequence"/>
</dbReference>
<evidence type="ECO:0000313" key="2">
    <source>
        <dbReference type="Proteomes" id="UP000238169"/>
    </source>
</evidence>